<evidence type="ECO:0000313" key="3">
    <source>
        <dbReference type="EMBL" id="REH01920.1"/>
    </source>
</evidence>
<dbReference type="InterPro" id="IPR003961">
    <property type="entry name" value="FN3_dom"/>
</dbReference>
<dbReference type="OrthoDB" id="789771at2"/>
<reference evidence="3 4" key="1">
    <citation type="submission" date="2018-08" db="EMBL/GenBank/DDBJ databases">
        <title>Genomic Encyclopedia of Archaeal and Bacterial Type Strains, Phase II (KMG-II): from individual species to whole genera.</title>
        <authorList>
            <person name="Goeker M."/>
        </authorList>
    </citation>
    <scope>NUCLEOTIDE SEQUENCE [LARGE SCALE GENOMIC DNA]</scope>
    <source>
        <strain evidence="3 4">DSM 100880</strain>
    </source>
</reference>
<accession>A0A3E0EWT7</accession>
<dbReference type="EMBL" id="QUNI01000001">
    <property type="protein sequence ID" value="REH01920.1"/>
    <property type="molecule type" value="Genomic_DNA"/>
</dbReference>
<name>A0A3E0EWT7_9FLAO</name>
<dbReference type="SUPFAM" id="SSF49265">
    <property type="entry name" value="Fibronectin type III"/>
    <property type="match status" value="1"/>
</dbReference>
<feature type="domain" description="Fibronectin type-III" evidence="2">
    <location>
        <begin position="139"/>
        <end position="231"/>
    </location>
</feature>
<dbReference type="Proteomes" id="UP000257136">
    <property type="component" value="Unassembled WGS sequence"/>
</dbReference>
<gene>
    <name evidence="3" type="ORF">C8P67_101404</name>
</gene>
<dbReference type="AlphaFoldDB" id="A0A3E0EWT7"/>
<dbReference type="Gene3D" id="2.60.40.10">
    <property type="entry name" value="Immunoglobulins"/>
    <property type="match status" value="1"/>
</dbReference>
<dbReference type="InterPro" id="IPR013783">
    <property type="entry name" value="Ig-like_fold"/>
</dbReference>
<evidence type="ECO:0000313" key="4">
    <source>
        <dbReference type="Proteomes" id="UP000257136"/>
    </source>
</evidence>
<proteinExistence type="predicted"/>
<dbReference type="RefSeq" id="WP_115809814.1">
    <property type="nucleotide sequence ID" value="NZ_QUNI01000001.1"/>
</dbReference>
<organism evidence="3 4">
    <name type="scientific">Flavobacterium aquicola</name>
    <dbReference type="NCBI Taxonomy" id="1682742"/>
    <lineage>
        <taxon>Bacteria</taxon>
        <taxon>Pseudomonadati</taxon>
        <taxon>Bacteroidota</taxon>
        <taxon>Flavobacteriia</taxon>
        <taxon>Flavobacteriales</taxon>
        <taxon>Flavobacteriaceae</taxon>
        <taxon>Flavobacterium</taxon>
    </lineage>
</organism>
<dbReference type="PROSITE" id="PS50853">
    <property type="entry name" value="FN3"/>
    <property type="match status" value="1"/>
</dbReference>
<keyword evidence="1" id="KW-0732">Signal</keyword>
<sequence length="231" mass="25973">MKKIVLLTLLNFIFACSSGGDNDEPVNDPTRASLIFPNANSECTEGTNKTSTESTIKFEWNAAANTDNYDLVVKNLRSQQSTNYNTKQTYYELKLTRGIAYSWYVLSNSSKTTSTATSETRKFYNASEGVSSYAPFPAEIVSPKNTENITGTKISLAWKGSDVDNDIFSYTITMDTMNPPMPTNSYNKSNITDSFLNDVPVIPGTTYYWQIQTFDYKGNRSFSEIYEFKVN</sequence>
<evidence type="ECO:0000256" key="1">
    <source>
        <dbReference type="SAM" id="SignalP"/>
    </source>
</evidence>
<comment type="caution">
    <text evidence="3">The sequence shown here is derived from an EMBL/GenBank/DDBJ whole genome shotgun (WGS) entry which is preliminary data.</text>
</comment>
<dbReference type="PROSITE" id="PS51257">
    <property type="entry name" value="PROKAR_LIPOPROTEIN"/>
    <property type="match status" value="1"/>
</dbReference>
<dbReference type="InterPro" id="IPR036116">
    <property type="entry name" value="FN3_sf"/>
</dbReference>
<evidence type="ECO:0000259" key="2">
    <source>
        <dbReference type="PROSITE" id="PS50853"/>
    </source>
</evidence>
<protein>
    <recommendedName>
        <fullName evidence="2">Fibronectin type-III domain-containing protein</fullName>
    </recommendedName>
</protein>
<feature type="chain" id="PRO_5017798471" description="Fibronectin type-III domain-containing protein" evidence="1">
    <location>
        <begin position="21"/>
        <end position="231"/>
    </location>
</feature>
<feature type="signal peptide" evidence="1">
    <location>
        <begin position="1"/>
        <end position="20"/>
    </location>
</feature>
<keyword evidence="4" id="KW-1185">Reference proteome</keyword>